<keyword evidence="4" id="KW-1185">Reference proteome</keyword>
<feature type="region of interest" description="Disordered" evidence="1">
    <location>
        <begin position="312"/>
        <end position="333"/>
    </location>
</feature>
<comment type="caution">
    <text evidence="3">The sequence shown here is derived from an EMBL/GenBank/DDBJ whole genome shotgun (WGS) entry which is preliminary data.</text>
</comment>
<sequence length="333" mass="36948">MQHDSDNSDNNGNNSNSNNNGNAMLKQIGSILLCACFLVYVSGIAHAESRHARGPVHAGQTHAPAASLTSYTQLPLHPPAPGTLRFATLEWPPYISSELPGLGYVADVLRETFLPAGYNVELVFLPWKRALSYTSRRDIAGYLPEYYDPAITEAQCVYSAPFPGGPLAFMHRTADPVVFSSVENLRPYRTGVVAGYINFKEFDNAHYLQKDLSPDDLTNLRKLLLNRVDIIIGDPLTVMYLYRTHISDKGSELGIQQPYIENKTLHVCFNKAYSQFETVLPLFNSRLKELERSGRLEELHAKLIRTYLPQAEGTGADESGGITGSTKRDTPTQ</sequence>
<dbReference type="SUPFAM" id="SSF53850">
    <property type="entry name" value="Periplasmic binding protein-like II"/>
    <property type="match status" value="1"/>
</dbReference>
<keyword evidence="2" id="KW-0812">Transmembrane</keyword>
<dbReference type="PANTHER" id="PTHR35936">
    <property type="entry name" value="MEMBRANE-BOUND LYTIC MUREIN TRANSGLYCOSYLASE F"/>
    <property type="match status" value="1"/>
</dbReference>
<evidence type="ECO:0008006" key="5">
    <source>
        <dbReference type="Google" id="ProtNLM"/>
    </source>
</evidence>
<keyword evidence="2" id="KW-1133">Transmembrane helix</keyword>
<accession>A0A7J0BIM3</accession>
<feature type="transmembrane region" description="Helical" evidence="2">
    <location>
        <begin position="28"/>
        <end position="47"/>
    </location>
</feature>
<dbReference type="EMBL" id="BLVO01000013">
    <property type="protein sequence ID" value="GFM33091.1"/>
    <property type="molecule type" value="Genomic_DNA"/>
</dbReference>
<evidence type="ECO:0000313" key="3">
    <source>
        <dbReference type="EMBL" id="GFM33091.1"/>
    </source>
</evidence>
<dbReference type="PANTHER" id="PTHR35936:SF25">
    <property type="entry name" value="ABC TRANSPORTER SUBSTRATE-BINDING PROTEIN"/>
    <property type="match status" value="1"/>
</dbReference>
<evidence type="ECO:0000313" key="4">
    <source>
        <dbReference type="Proteomes" id="UP000503840"/>
    </source>
</evidence>
<dbReference type="AlphaFoldDB" id="A0A7J0BIM3"/>
<evidence type="ECO:0000256" key="1">
    <source>
        <dbReference type="SAM" id="MobiDB-lite"/>
    </source>
</evidence>
<protein>
    <recommendedName>
        <fullName evidence="5">Solute-binding protein family 3/N-terminal domain-containing protein</fullName>
    </recommendedName>
</protein>
<dbReference type="Gene3D" id="3.40.190.10">
    <property type="entry name" value="Periplasmic binding protein-like II"/>
    <property type="match status" value="2"/>
</dbReference>
<organism evidence="3 4">
    <name type="scientific">Desulfovibrio subterraneus</name>
    <dbReference type="NCBI Taxonomy" id="2718620"/>
    <lineage>
        <taxon>Bacteria</taxon>
        <taxon>Pseudomonadati</taxon>
        <taxon>Thermodesulfobacteriota</taxon>
        <taxon>Desulfovibrionia</taxon>
        <taxon>Desulfovibrionales</taxon>
        <taxon>Desulfovibrionaceae</taxon>
        <taxon>Desulfovibrio</taxon>
    </lineage>
</organism>
<keyword evidence="2" id="KW-0472">Membrane</keyword>
<dbReference type="Proteomes" id="UP000503840">
    <property type="component" value="Unassembled WGS sequence"/>
</dbReference>
<name>A0A7J0BIM3_9BACT</name>
<gene>
    <name evidence="3" type="ORF">DSM101010T_14560</name>
</gene>
<reference evidence="3 4" key="1">
    <citation type="submission" date="2020-05" db="EMBL/GenBank/DDBJ databases">
        <title>Draft genome sequence of Desulfovibrio sp. strain HN2T.</title>
        <authorList>
            <person name="Ueno A."/>
            <person name="Tamazawa S."/>
            <person name="Tamamura S."/>
            <person name="Murakami T."/>
            <person name="Kiyama T."/>
            <person name="Inomata H."/>
            <person name="Amano Y."/>
            <person name="Miyakawa K."/>
            <person name="Tamaki H."/>
            <person name="Naganuma T."/>
            <person name="Kaneko K."/>
        </authorList>
    </citation>
    <scope>NUCLEOTIDE SEQUENCE [LARGE SCALE GENOMIC DNA]</scope>
    <source>
        <strain evidence="3 4">HN2</strain>
    </source>
</reference>
<dbReference type="RefSeq" id="WP_174404780.1">
    <property type="nucleotide sequence ID" value="NZ_BLVO01000013.1"/>
</dbReference>
<proteinExistence type="predicted"/>
<evidence type="ECO:0000256" key="2">
    <source>
        <dbReference type="SAM" id="Phobius"/>
    </source>
</evidence>